<accession>A0AAJ1F2H2</accession>
<dbReference type="AlphaFoldDB" id="A0AAJ1F2H2"/>
<evidence type="ECO:0000313" key="1">
    <source>
        <dbReference type="EMBL" id="MCH4296587.1"/>
    </source>
</evidence>
<name>A0AAJ1F2H2_9GAMM</name>
<keyword evidence="2" id="KW-1185">Reference proteome</keyword>
<proteinExistence type="predicted"/>
<comment type="caution">
    <text evidence="1">The sequence shown here is derived from an EMBL/GenBank/DDBJ whole genome shotgun (WGS) entry which is preliminary data.</text>
</comment>
<dbReference type="PANTHER" id="PTHR39166:SF1">
    <property type="entry name" value="BLL1166 PROTEIN"/>
    <property type="match status" value="1"/>
</dbReference>
<protein>
    <submittedName>
        <fullName evidence="1">Nucleotidyltransferase family protein</fullName>
    </submittedName>
</protein>
<reference evidence="1 2" key="1">
    <citation type="submission" date="2022-02" db="EMBL/GenBank/DDBJ databases">
        <title>The genome sequence of Shewanella sp. 3B26.</title>
        <authorList>
            <person name="Du J."/>
        </authorList>
    </citation>
    <scope>NUCLEOTIDE SEQUENCE [LARGE SCALE GENOMIC DNA]</scope>
    <source>
        <strain evidence="1 2">3B26</strain>
    </source>
</reference>
<sequence>MTHALEARLGAILRADPRRLACLEIAREACLAEGISDYLLAAGFVRNAVWDHLHNAAHSPLNDVDLIFMGLSQRENSALNTERPDDGNSQTAKHQEQRLLLALKSAALTRSRASAAEIPDNLTVDIPWEVKNQSRMHLKHGDAPYASLVEAMAAWPEQETAVGVRLNPDGELEFQSAWGLESLFALKLTPAPGRSLAVFQQRLAQKDWLRRFPRLTVDVAKG</sequence>
<organism evidence="1 2">
    <name type="scientific">Shewanella zhuhaiensis</name>
    <dbReference type="NCBI Taxonomy" id="2919576"/>
    <lineage>
        <taxon>Bacteria</taxon>
        <taxon>Pseudomonadati</taxon>
        <taxon>Pseudomonadota</taxon>
        <taxon>Gammaproteobacteria</taxon>
        <taxon>Alteromonadales</taxon>
        <taxon>Shewanellaceae</taxon>
        <taxon>Shewanella</taxon>
    </lineage>
</organism>
<dbReference type="PANTHER" id="PTHR39166">
    <property type="entry name" value="BLL1166 PROTEIN"/>
    <property type="match status" value="1"/>
</dbReference>
<dbReference type="Proteomes" id="UP001297581">
    <property type="component" value="Unassembled WGS sequence"/>
</dbReference>
<evidence type="ECO:0000313" key="2">
    <source>
        <dbReference type="Proteomes" id="UP001297581"/>
    </source>
</evidence>
<dbReference type="Pfam" id="PF06042">
    <property type="entry name" value="NTP_transf_6"/>
    <property type="match status" value="2"/>
</dbReference>
<dbReference type="InterPro" id="IPR009267">
    <property type="entry name" value="NTP_transf_6"/>
</dbReference>
<dbReference type="EMBL" id="JAKUDL010000012">
    <property type="protein sequence ID" value="MCH4296587.1"/>
    <property type="molecule type" value="Genomic_DNA"/>
</dbReference>
<gene>
    <name evidence="1" type="ORF">MJ923_19965</name>
</gene>
<dbReference type="RefSeq" id="WP_240592592.1">
    <property type="nucleotide sequence ID" value="NZ_JAKUDL010000012.1"/>
</dbReference>